<name>A0A5E4X319_9BURK</name>
<proteinExistence type="predicted"/>
<feature type="region of interest" description="Disordered" evidence="1">
    <location>
        <begin position="1"/>
        <end position="41"/>
    </location>
</feature>
<evidence type="ECO:0000313" key="3">
    <source>
        <dbReference type="Proteomes" id="UP000368474"/>
    </source>
</evidence>
<keyword evidence="3" id="KW-1185">Reference proteome</keyword>
<organism evidence="2 3">
    <name type="scientific">Pandoraea morbifera</name>
    <dbReference type="NCBI Taxonomy" id="2508300"/>
    <lineage>
        <taxon>Bacteria</taxon>
        <taxon>Pseudomonadati</taxon>
        <taxon>Pseudomonadota</taxon>
        <taxon>Betaproteobacteria</taxon>
        <taxon>Burkholderiales</taxon>
        <taxon>Burkholderiaceae</taxon>
        <taxon>Pandoraea</taxon>
    </lineage>
</organism>
<sequence>MMRPPVFAKEARRPLSNGVGGHKAGLRDRNTGTGRAKALPTKARPLIGAREGMTDEKIAACGGCPPVFFRLSPRVTVVSVT</sequence>
<evidence type="ECO:0000256" key="1">
    <source>
        <dbReference type="SAM" id="MobiDB-lite"/>
    </source>
</evidence>
<gene>
    <name evidence="2" type="ORF">PMO31116_03593</name>
</gene>
<dbReference type="Proteomes" id="UP000368474">
    <property type="component" value="Unassembled WGS sequence"/>
</dbReference>
<accession>A0A5E4X319</accession>
<evidence type="ECO:0000313" key="2">
    <source>
        <dbReference type="EMBL" id="VVE30673.1"/>
    </source>
</evidence>
<dbReference type="EMBL" id="CABPSD010000011">
    <property type="protein sequence ID" value="VVE30673.1"/>
    <property type="molecule type" value="Genomic_DNA"/>
</dbReference>
<protein>
    <submittedName>
        <fullName evidence="2">Uncharacterized protein</fullName>
    </submittedName>
</protein>
<reference evidence="2 3" key="1">
    <citation type="submission" date="2019-08" db="EMBL/GenBank/DDBJ databases">
        <authorList>
            <person name="Peeters C."/>
        </authorList>
    </citation>
    <scope>NUCLEOTIDE SEQUENCE [LARGE SCALE GENOMIC DNA]</scope>
    <source>
        <strain evidence="2 3">LMG 31116</strain>
    </source>
</reference>
<dbReference type="AlphaFoldDB" id="A0A5E4X319"/>